<name>A0A284VL18_9EURY</name>
<gene>
    <name evidence="1" type="ORF">MNV_1490010</name>
</gene>
<dbReference type="Proteomes" id="UP000218615">
    <property type="component" value="Unassembled WGS sequence"/>
</dbReference>
<proteinExistence type="predicted"/>
<sequence length="78" mass="8985">MNLIRTEQIQIEGTDELSSLCHLSKNLWNEANYLIRQEFFMNGNWIRSNTLAATLKTSENYKNLNAQTAQQILKVLGV</sequence>
<reference evidence="2" key="1">
    <citation type="submission" date="2017-06" db="EMBL/GenBank/DDBJ databases">
        <authorList>
            <person name="Cremers G."/>
        </authorList>
    </citation>
    <scope>NUCLEOTIDE SEQUENCE [LARGE SCALE GENOMIC DNA]</scope>
</reference>
<keyword evidence="2" id="KW-1185">Reference proteome</keyword>
<evidence type="ECO:0008006" key="3">
    <source>
        <dbReference type="Google" id="ProtNLM"/>
    </source>
</evidence>
<evidence type="ECO:0000313" key="2">
    <source>
        <dbReference type="Proteomes" id="UP000218615"/>
    </source>
</evidence>
<dbReference type="OrthoDB" id="142001at2157"/>
<dbReference type="RefSeq" id="WP_096204258.1">
    <property type="nucleotide sequence ID" value="NZ_FZMP01000056.1"/>
</dbReference>
<evidence type="ECO:0000313" key="1">
    <source>
        <dbReference type="EMBL" id="SNQ59971.1"/>
    </source>
</evidence>
<accession>A0A284VL18</accession>
<dbReference type="EMBL" id="FZMP01000056">
    <property type="protein sequence ID" value="SNQ59971.1"/>
    <property type="molecule type" value="Genomic_DNA"/>
</dbReference>
<protein>
    <recommendedName>
        <fullName evidence="3">Transposase</fullName>
    </recommendedName>
</protein>
<organism evidence="1 2">
    <name type="scientific">Candidatus Methanoperedens nitratireducens</name>
    <dbReference type="NCBI Taxonomy" id="1392998"/>
    <lineage>
        <taxon>Archaea</taxon>
        <taxon>Methanobacteriati</taxon>
        <taxon>Methanobacteriota</taxon>
        <taxon>Stenosarchaea group</taxon>
        <taxon>Methanomicrobia</taxon>
        <taxon>Methanosarcinales</taxon>
        <taxon>ANME-2 cluster</taxon>
        <taxon>Candidatus Methanoperedentaceae</taxon>
        <taxon>Candidatus Methanoperedens</taxon>
    </lineage>
</organism>
<dbReference type="AlphaFoldDB" id="A0A284VL18"/>